<dbReference type="eggNOG" id="COG3637">
    <property type="taxonomic scope" value="Bacteria"/>
</dbReference>
<keyword evidence="3" id="KW-1185">Reference proteome</keyword>
<dbReference type="STRING" id="760192.Halhy_5866"/>
<dbReference type="HOGENOM" id="CLU_071588_3_0_10"/>
<dbReference type="RefSeq" id="WP_013768217.1">
    <property type="nucleotide sequence ID" value="NC_015510.1"/>
</dbReference>
<dbReference type="KEGG" id="hhy:Halhy_5866"/>
<evidence type="ECO:0000313" key="2">
    <source>
        <dbReference type="EMBL" id="AEE53689.1"/>
    </source>
</evidence>
<protein>
    <submittedName>
        <fullName evidence="2">Thrombospondin type 3 repeat-containing protein</fullName>
    </submittedName>
</protein>
<reference evidence="2 3" key="1">
    <citation type="journal article" date="2011" name="Stand. Genomic Sci.">
        <title>Complete genome sequence of Haliscomenobacter hydrossis type strain (O).</title>
        <authorList>
            <consortium name="US DOE Joint Genome Institute (JGI-PGF)"/>
            <person name="Daligault H."/>
            <person name="Lapidus A."/>
            <person name="Zeytun A."/>
            <person name="Nolan M."/>
            <person name="Lucas S."/>
            <person name="Del Rio T.G."/>
            <person name="Tice H."/>
            <person name="Cheng J.F."/>
            <person name="Tapia R."/>
            <person name="Han C."/>
            <person name="Goodwin L."/>
            <person name="Pitluck S."/>
            <person name="Liolios K."/>
            <person name="Pagani I."/>
            <person name="Ivanova N."/>
            <person name="Huntemann M."/>
            <person name="Mavromatis K."/>
            <person name="Mikhailova N."/>
            <person name="Pati A."/>
            <person name="Chen A."/>
            <person name="Palaniappan K."/>
            <person name="Land M."/>
            <person name="Hauser L."/>
            <person name="Brambilla E.M."/>
            <person name="Rohde M."/>
            <person name="Verbarg S."/>
            <person name="Goker M."/>
            <person name="Bristow J."/>
            <person name="Eisen J.A."/>
            <person name="Markowitz V."/>
            <person name="Hugenholtz P."/>
            <person name="Kyrpides N.C."/>
            <person name="Klenk H.P."/>
            <person name="Woyke T."/>
        </authorList>
    </citation>
    <scope>NUCLEOTIDE SEQUENCE [LARGE SCALE GENOMIC DNA]</scope>
    <source>
        <strain evidence="3">ATCC 27775 / DSM 1100 / LMG 10767 / O</strain>
    </source>
</reference>
<name>F4KZ35_HALH1</name>
<evidence type="ECO:0000259" key="1">
    <source>
        <dbReference type="Pfam" id="PF19573"/>
    </source>
</evidence>
<dbReference type="EMBL" id="CP002691">
    <property type="protein sequence ID" value="AEE53689.1"/>
    <property type="molecule type" value="Genomic_DNA"/>
</dbReference>
<proteinExistence type="predicted"/>
<accession>F4KZ35</accession>
<reference key="2">
    <citation type="submission" date="2011-04" db="EMBL/GenBank/DDBJ databases">
        <title>Complete sequence of chromosome of Haliscomenobacter hydrossis DSM 1100.</title>
        <authorList>
            <consortium name="US DOE Joint Genome Institute (JGI-PGF)"/>
            <person name="Lucas S."/>
            <person name="Han J."/>
            <person name="Lapidus A."/>
            <person name="Bruce D."/>
            <person name="Goodwin L."/>
            <person name="Pitluck S."/>
            <person name="Peters L."/>
            <person name="Kyrpides N."/>
            <person name="Mavromatis K."/>
            <person name="Ivanova N."/>
            <person name="Ovchinnikova G."/>
            <person name="Pagani I."/>
            <person name="Daligault H."/>
            <person name="Detter J.C."/>
            <person name="Han C."/>
            <person name="Land M."/>
            <person name="Hauser L."/>
            <person name="Markowitz V."/>
            <person name="Cheng J.-F."/>
            <person name="Hugenholtz P."/>
            <person name="Woyke T."/>
            <person name="Wu D."/>
            <person name="Verbarg S."/>
            <person name="Frueling A."/>
            <person name="Brambilla E."/>
            <person name="Klenk H.-P."/>
            <person name="Eisen J.A."/>
        </authorList>
    </citation>
    <scope>NUCLEOTIDE SEQUENCE</scope>
    <source>
        <strain>DSM 1100</strain>
    </source>
</reference>
<dbReference type="SUPFAM" id="SSF56925">
    <property type="entry name" value="OMPA-like"/>
    <property type="match status" value="1"/>
</dbReference>
<dbReference type="AlphaFoldDB" id="F4KZ35"/>
<dbReference type="Pfam" id="PF19573">
    <property type="entry name" value="DUF6089"/>
    <property type="match status" value="1"/>
</dbReference>
<dbReference type="OrthoDB" id="1522982at2"/>
<dbReference type="Proteomes" id="UP000008461">
    <property type="component" value="Chromosome"/>
</dbReference>
<feature type="domain" description="DUF6089" evidence="1">
    <location>
        <begin position="5"/>
        <end position="210"/>
    </location>
</feature>
<organism evidence="2 3">
    <name type="scientific">Haliscomenobacter hydrossis (strain ATCC 27775 / DSM 1100 / LMG 10767 / O)</name>
    <dbReference type="NCBI Taxonomy" id="760192"/>
    <lineage>
        <taxon>Bacteria</taxon>
        <taxon>Pseudomonadati</taxon>
        <taxon>Bacteroidota</taxon>
        <taxon>Saprospiria</taxon>
        <taxon>Saprospirales</taxon>
        <taxon>Haliscomenobacteraceae</taxon>
        <taxon>Haliscomenobacter</taxon>
    </lineage>
</organism>
<evidence type="ECO:0000313" key="3">
    <source>
        <dbReference type="Proteomes" id="UP000008461"/>
    </source>
</evidence>
<dbReference type="InterPro" id="IPR011250">
    <property type="entry name" value="OMP/PagP_B-barrel"/>
</dbReference>
<gene>
    <name evidence="2" type="ordered locus">Halhy_5866</name>
</gene>
<sequence length="238" mass="26039">MKKGILLLYLIIAATMIKAQSVWEGGFFAGVAGYSGDVNPTLTPRFQDVTPSLGLIARTNLSNRLGFRGGITYLKLKGDDDNYYGRESRDFDFSTNLVELSILGEWEPFGSSRYYTDAAGNVNMDRLISPYLFAGVGLLGGVLNTNFSNYPGSSEDIQAGIKKDRAYGNSILGVSMPVGLGMKFDISDSFTLALEGCMRVSFSDYLDGISFSGSPDAKDIYMNAGIVVYHRFGNPRRW</sequence>
<dbReference type="InterPro" id="IPR045743">
    <property type="entry name" value="DUF6089"/>
</dbReference>